<dbReference type="AlphaFoldDB" id="A0A3B4HC23"/>
<evidence type="ECO:0000259" key="3">
    <source>
        <dbReference type="Pfam" id="PF00089"/>
    </source>
</evidence>
<keyword evidence="2" id="KW-0732">Signal</keyword>
<dbReference type="InterPro" id="IPR009003">
    <property type="entry name" value="Peptidase_S1_PA"/>
</dbReference>
<sequence length="63" mass="7078">MYCLEFSLLLLLFLPFLLGIINGKEVEPHSLPFMAYLRTVTNSWCGGTLIHPQWVLTAAHCTG</sequence>
<evidence type="ECO:0000256" key="1">
    <source>
        <dbReference type="ARBA" id="ARBA00023157"/>
    </source>
</evidence>
<accession>A0A3B4HC23</accession>
<reference evidence="4" key="1">
    <citation type="submission" date="2023-09" db="UniProtKB">
        <authorList>
            <consortium name="Ensembl"/>
        </authorList>
    </citation>
    <scope>IDENTIFICATION</scope>
</reference>
<dbReference type="SUPFAM" id="SSF50494">
    <property type="entry name" value="Trypsin-like serine proteases"/>
    <property type="match status" value="1"/>
</dbReference>
<dbReference type="GO" id="GO:0006508">
    <property type="term" value="P:proteolysis"/>
    <property type="evidence" value="ECO:0007669"/>
    <property type="project" value="InterPro"/>
</dbReference>
<dbReference type="PANTHER" id="PTHR24271:SF52">
    <property type="entry name" value="GRANZYME K"/>
    <property type="match status" value="1"/>
</dbReference>
<protein>
    <recommendedName>
        <fullName evidence="3">Peptidase S1 domain-containing protein</fullName>
    </recommendedName>
</protein>
<dbReference type="InterPro" id="IPR001254">
    <property type="entry name" value="Trypsin_dom"/>
</dbReference>
<feature type="chain" id="PRO_5017470553" description="Peptidase S1 domain-containing protein" evidence="2">
    <location>
        <begin position="24"/>
        <end position="63"/>
    </location>
</feature>
<evidence type="ECO:0000256" key="2">
    <source>
        <dbReference type="SAM" id="SignalP"/>
    </source>
</evidence>
<dbReference type="PANTHER" id="PTHR24271">
    <property type="entry name" value="KALLIKREIN-RELATED"/>
    <property type="match status" value="1"/>
</dbReference>
<dbReference type="Pfam" id="PF00089">
    <property type="entry name" value="Trypsin"/>
    <property type="match status" value="1"/>
</dbReference>
<feature type="domain" description="Peptidase S1" evidence="3">
    <location>
        <begin position="20"/>
        <end position="62"/>
    </location>
</feature>
<dbReference type="STRING" id="303518.ENSPNYP00000031368"/>
<dbReference type="GO" id="GO:0004252">
    <property type="term" value="F:serine-type endopeptidase activity"/>
    <property type="evidence" value="ECO:0007669"/>
    <property type="project" value="InterPro"/>
</dbReference>
<dbReference type="PROSITE" id="PS00134">
    <property type="entry name" value="TRYPSIN_HIS"/>
    <property type="match status" value="1"/>
</dbReference>
<name>A0A3B4HC23_9CICH</name>
<dbReference type="Gene3D" id="2.40.10.10">
    <property type="entry name" value="Trypsin-like serine proteases"/>
    <property type="match status" value="1"/>
</dbReference>
<keyword evidence="1" id="KW-1015">Disulfide bond</keyword>
<feature type="signal peptide" evidence="2">
    <location>
        <begin position="1"/>
        <end position="23"/>
    </location>
</feature>
<dbReference type="InterPro" id="IPR043504">
    <property type="entry name" value="Peptidase_S1_PA_chymotrypsin"/>
</dbReference>
<dbReference type="GeneTree" id="ENSGT00940000177226"/>
<dbReference type="Ensembl" id="ENSPNYT00000032121.1">
    <property type="protein sequence ID" value="ENSPNYP00000031368.1"/>
    <property type="gene ID" value="ENSPNYG00000023655.1"/>
</dbReference>
<dbReference type="InterPro" id="IPR018114">
    <property type="entry name" value="TRYPSIN_HIS"/>
</dbReference>
<evidence type="ECO:0000313" key="4">
    <source>
        <dbReference type="Ensembl" id="ENSPNYP00000031368.1"/>
    </source>
</evidence>
<proteinExistence type="predicted"/>
<organism evidence="4">
    <name type="scientific">Pundamilia nyererei</name>
    <dbReference type="NCBI Taxonomy" id="303518"/>
    <lineage>
        <taxon>Eukaryota</taxon>
        <taxon>Metazoa</taxon>
        <taxon>Chordata</taxon>
        <taxon>Craniata</taxon>
        <taxon>Vertebrata</taxon>
        <taxon>Euteleostomi</taxon>
        <taxon>Actinopterygii</taxon>
        <taxon>Neopterygii</taxon>
        <taxon>Teleostei</taxon>
        <taxon>Neoteleostei</taxon>
        <taxon>Acanthomorphata</taxon>
        <taxon>Ovalentaria</taxon>
        <taxon>Cichlomorphae</taxon>
        <taxon>Cichliformes</taxon>
        <taxon>Cichlidae</taxon>
        <taxon>African cichlids</taxon>
        <taxon>Pseudocrenilabrinae</taxon>
        <taxon>Haplochromini</taxon>
        <taxon>Pundamilia</taxon>
    </lineage>
</organism>